<reference evidence="1" key="2">
    <citation type="journal article" date="2015" name="Data Brief">
        <title>Shoot transcriptome of the giant reed, Arundo donax.</title>
        <authorList>
            <person name="Barrero R.A."/>
            <person name="Guerrero F.D."/>
            <person name="Moolhuijzen P."/>
            <person name="Goolsby J.A."/>
            <person name="Tidwell J."/>
            <person name="Bellgard S.E."/>
            <person name="Bellgard M.I."/>
        </authorList>
    </citation>
    <scope>NUCLEOTIDE SEQUENCE</scope>
    <source>
        <tissue evidence="1">Shoot tissue taken approximately 20 cm above the soil surface</tissue>
    </source>
</reference>
<accession>A0A0A9C0K7</accession>
<sequence length="34" mass="3885">MSYFEQPLSVVSVVLPEDCSHFRCLCLMLHLSTV</sequence>
<name>A0A0A9C0K7_ARUDO</name>
<dbReference type="AlphaFoldDB" id="A0A0A9C0K7"/>
<protein>
    <submittedName>
        <fullName evidence="1">Uncharacterized protein</fullName>
    </submittedName>
</protein>
<reference evidence="1" key="1">
    <citation type="submission" date="2014-09" db="EMBL/GenBank/DDBJ databases">
        <authorList>
            <person name="Magalhaes I.L.F."/>
            <person name="Oliveira U."/>
            <person name="Santos F.R."/>
            <person name="Vidigal T.H.D.A."/>
            <person name="Brescovit A.D."/>
            <person name="Santos A.J."/>
        </authorList>
    </citation>
    <scope>NUCLEOTIDE SEQUENCE</scope>
    <source>
        <tissue evidence="1">Shoot tissue taken approximately 20 cm above the soil surface</tissue>
    </source>
</reference>
<dbReference type="EMBL" id="GBRH01228056">
    <property type="protein sequence ID" value="JAD69839.1"/>
    <property type="molecule type" value="Transcribed_RNA"/>
</dbReference>
<proteinExistence type="predicted"/>
<organism evidence="1">
    <name type="scientific">Arundo donax</name>
    <name type="common">Giant reed</name>
    <name type="synonym">Donax arundinaceus</name>
    <dbReference type="NCBI Taxonomy" id="35708"/>
    <lineage>
        <taxon>Eukaryota</taxon>
        <taxon>Viridiplantae</taxon>
        <taxon>Streptophyta</taxon>
        <taxon>Embryophyta</taxon>
        <taxon>Tracheophyta</taxon>
        <taxon>Spermatophyta</taxon>
        <taxon>Magnoliopsida</taxon>
        <taxon>Liliopsida</taxon>
        <taxon>Poales</taxon>
        <taxon>Poaceae</taxon>
        <taxon>PACMAD clade</taxon>
        <taxon>Arundinoideae</taxon>
        <taxon>Arundineae</taxon>
        <taxon>Arundo</taxon>
    </lineage>
</organism>
<evidence type="ECO:0000313" key="1">
    <source>
        <dbReference type="EMBL" id="JAD69839.1"/>
    </source>
</evidence>